<keyword evidence="2 5" id="KW-0812">Transmembrane</keyword>
<gene>
    <name evidence="7" type="ORF">P153DRAFT_420745</name>
</gene>
<dbReference type="EMBL" id="ML977500">
    <property type="protein sequence ID" value="KAF2132835.1"/>
    <property type="molecule type" value="Genomic_DNA"/>
</dbReference>
<name>A0A6A6AP57_9PLEO</name>
<keyword evidence="3 5" id="KW-1133">Transmembrane helix</keyword>
<dbReference type="InterPro" id="IPR045863">
    <property type="entry name" value="CorA_TM1_TM2"/>
</dbReference>
<evidence type="ECO:0000256" key="1">
    <source>
        <dbReference type="ARBA" id="ARBA00004141"/>
    </source>
</evidence>
<evidence type="ECO:0000256" key="2">
    <source>
        <dbReference type="ARBA" id="ARBA00022692"/>
    </source>
</evidence>
<keyword evidence="8" id="KW-1185">Reference proteome</keyword>
<accession>A0A6A6AP57</accession>
<proteinExistence type="predicted"/>
<evidence type="ECO:0000313" key="7">
    <source>
        <dbReference type="EMBL" id="KAF2132835.1"/>
    </source>
</evidence>
<organism evidence="7 8">
    <name type="scientific">Dothidotthia symphoricarpi CBS 119687</name>
    <dbReference type="NCBI Taxonomy" id="1392245"/>
    <lineage>
        <taxon>Eukaryota</taxon>
        <taxon>Fungi</taxon>
        <taxon>Dikarya</taxon>
        <taxon>Ascomycota</taxon>
        <taxon>Pezizomycotina</taxon>
        <taxon>Dothideomycetes</taxon>
        <taxon>Pleosporomycetidae</taxon>
        <taxon>Pleosporales</taxon>
        <taxon>Dothidotthiaceae</taxon>
        <taxon>Dothidotthia</taxon>
    </lineage>
</organism>
<protein>
    <recommendedName>
        <fullName evidence="6">CorA-like transporter domain-containing protein</fullName>
    </recommendedName>
</protein>
<dbReference type="GeneID" id="54412694"/>
<evidence type="ECO:0000313" key="8">
    <source>
        <dbReference type="Proteomes" id="UP000799771"/>
    </source>
</evidence>
<dbReference type="SUPFAM" id="SSF144083">
    <property type="entry name" value="Magnesium transport protein CorA, transmembrane region"/>
    <property type="match status" value="1"/>
</dbReference>
<feature type="transmembrane region" description="Helical" evidence="5">
    <location>
        <begin position="367"/>
        <end position="389"/>
    </location>
</feature>
<comment type="subcellular location">
    <subcellularLocation>
        <location evidence="1">Membrane</location>
        <topology evidence="1">Multi-pass membrane protein</topology>
    </subcellularLocation>
</comment>
<feature type="domain" description="CorA-like transporter" evidence="6">
    <location>
        <begin position="24"/>
        <end position="231"/>
    </location>
</feature>
<dbReference type="InterPro" id="IPR058257">
    <property type="entry name" value="CorA-like_dom"/>
</dbReference>
<dbReference type="Proteomes" id="UP000799771">
    <property type="component" value="Unassembled WGS sequence"/>
</dbReference>
<evidence type="ECO:0000256" key="4">
    <source>
        <dbReference type="ARBA" id="ARBA00023136"/>
    </source>
</evidence>
<sequence length="463" mass="52618">MSVQNSQPRTWPWTFPKCKVLLDDDSDAANIQIADIAPGQFASATFTSSTKAREALRCKPGDEFSIRIISIFSAKTISPLQVTSELLEYIFDTYNVHHDFANVVASFGQDPNKAEGSSNNAAVHIKSSGECELSYQIRYVEENQRSKLDPWSLRHSGIYHCHGSTGEADTFILLHPVLEPAIRRKIDALQHDALMREALSTNPFLFHTWGFSQYFDNWRWYCRHLDHRFAEDNDLAMVMRLERAEPNTSFRCVKSLRNTNDLIIFARACCSGNLDLVNRLQTTPIRLLSEIDELSTHVSKMKGYVESADVLEGRVQNLIDLVGYTLTLRNQMEAAKVQLEAAKIDTELRDLTEGLKKLGEQSVDDSATVKIITFVSAVYLPGSFAATLYGMNFFLFDATSKRLQISSDFWIFVLTWIPLTLITGGTYMLFLYLHARRQGREFRWPWQRNPKNASTIATTKKAT</sequence>
<dbReference type="GO" id="GO:0016020">
    <property type="term" value="C:membrane"/>
    <property type="evidence" value="ECO:0007669"/>
    <property type="project" value="UniProtKB-SubCell"/>
</dbReference>
<evidence type="ECO:0000259" key="6">
    <source>
        <dbReference type="Pfam" id="PF26616"/>
    </source>
</evidence>
<evidence type="ECO:0000256" key="3">
    <source>
        <dbReference type="ARBA" id="ARBA00022989"/>
    </source>
</evidence>
<reference evidence="7" key="1">
    <citation type="journal article" date="2020" name="Stud. Mycol.">
        <title>101 Dothideomycetes genomes: a test case for predicting lifestyles and emergence of pathogens.</title>
        <authorList>
            <person name="Haridas S."/>
            <person name="Albert R."/>
            <person name="Binder M."/>
            <person name="Bloem J."/>
            <person name="Labutti K."/>
            <person name="Salamov A."/>
            <person name="Andreopoulos B."/>
            <person name="Baker S."/>
            <person name="Barry K."/>
            <person name="Bills G."/>
            <person name="Bluhm B."/>
            <person name="Cannon C."/>
            <person name="Castanera R."/>
            <person name="Culley D."/>
            <person name="Daum C."/>
            <person name="Ezra D."/>
            <person name="Gonzalez J."/>
            <person name="Henrissat B."/>
            <person name="Kuo A."/>
            <person name="Liang C."/>
            <person name="Lipzen A."/>
            <person name="Lutzoni F."/>
            <person name="Magnuson J."/>
            <person name="Mondo S."/>
            <person name="Nolan M."/>
            <person name="Ohm R."/>
            <person name="Pangilinan J."/>
            <person name="Park H.-J."/>
            <person name="Ramirez L."/>
            <person name="Alfaro M."/>
            <person name="Sun H."/>
            <person name="Tritt A."/>
            <person name="Yoshinaga Y."/>
            <person name="Zwiers L.-H."/>
            <person name="Turgeon B."/>
            <person name="Goodwin S."/>
            <person name="Spatafora J."/>
            <person name="Crous P."/>
            <person name="Grigoriev I."/>
        </authorList>
    </citation>
    <scope>NUCLEOTIDE SEQUENCE</scope>
    <source>
        <strain evidence="7">CBS 119687</strain>
    </source>
</reference>
<dbReference type="Pfam" id="PF26616">
    <property type="entry name" value="CorA-like"/>
    <property type="match status" value="1"/>
</dbReference>
<dbReference type="AlphaFoldDB" id="A0A6A6AP57"/>
<evidence type="ECO:0000256" key="5">
    <source>
        <dbReference type="SAM" id="Phobius"/>
    </source>
</evidence>
<keyword evidence="4 5" id="KW-0472">Membrane</keyword>
<dbReference type="Gene3D" id="1.20.58.340">
    <property type="entry name" value="Magnesium transport protein CorA, transmembrane region"/>
    <property type="match status" value="1"/>
</dbReference>
<feature type="transmembrane region" description="Helical" evidence="5">
    <location>
        <begin position="409"/>
        <end position="433"/>
    </location>
</feature>
<dbReference type="RefSeq" id="XP_033527222.1">
    <property type="nucleotide sequence ID" value="XM_033672262.1"/>
</dbReference>
<dbReference type="OrthoDB" id="5396681at2759"/>